<organism evidence="2 3">
    <name type="scientific">Fulvivirga kasyanovii</name>
    <dbReference type="NCBI Taxonomy" id="396812"/>
    <lineage>
        <taxon>Bacteria</taxon>
        <taxon>Pseudomonadati</taxon>
        <taxon>Bacteroidota</taxon>
        <taxon>Cytophagia</taxon>
        <taxon>Cytophagales</taxon>
        <taxon>Fulvivirgaceae</taxon>
        <taxon>Fulvivirga</taxon>
    </lineage>
</organism>
<keyword evidence="3" id="KW-1185">Reference proteome</keyword>
<evidence type="ECO:0000256" key="1">
    <source>
        <dbReference type="ARBA" id="ARBA00023118"/>
    </source>
</evidence>
<gene>
    <name evidence="2" type="ORF">E1163_12285</name>
</gene>
<evidence type="ECO:0000313" key="2">
    <source>
        <dbReference type="EMBL" id="MTI25725.1"/>
    </source>
</evidence>
<dbReference type="EMBL" id="SMLW01000535">
    <property type="protein sequence ID" value="MTI25725.1"/>
    <property type="molecule type" value="Genomic_DNA"/>
</dbReference>
<keyword evidence="1" id="KW-0051">Antiviral defense</keyword>
<protein>
    <submittedName>
        <fullName evidence="2">Nucleotidyltransferase</fullName>
    </submittedName>
</protein>
<dbReference type="SUPFAM" id="SSF81301">
    <property type="entry name" value="Nucleotidyltransferase"/>
    <property type="match status" value="1"/>
</dbReference>
<dbReference type="InterPro" id="IPR043519">
    <property type="entry name" value="NT_sf"/>
</dbReference>
<accession>A0ABW9RRW7</accession>
<evidence type="ECO:0000313" key="3">
    <source>
        <dbReference type="Proteomes" id="UP000798808"/>
    </source>
</evidence>
<dbReference type="CDD" id="cd05400">
    <property type="entry name" value="NT_2-5OAS_ClassI-CCAase"/>
    <property type="match status" value="1"/>
</dbReference>
<sequence length="291" mass="34329">MSVSDNFKTFCNNLRMSDDTVDSIAYRYKRITKQLNKCYWNSESETSHSLYVGSYGRGTEIHTSDIDMLFWLPYEDYMRFDNYIGNGQSALLQEVKNCIQNTYKTYMRADGQVVKVDFTDKISFEIVPCFVNTDDSFTYPDTNSGGSWRTTNPKPEIAEMISANNLWNKNLKRLCRMARAWKQVWDVPMGGLLIDTLAYKFLKAWANKDKSFIYYDWMSRDFFKFLCEQSESQSYWLSPGANQFVWRKGKFEYKAKRCYNISLEAIQNESDGYHYTSKTKWREIYGTKFPS</sequence>
<dbReference type="Proteomes" id="UP000798808">
    <property type="component" value="Unassembled WGS sequence"/>
</dbReference>
<dbReference type="RefSeq" id="WP_155172087.1">
    <property type="nucleotide sequence ID" value="NZ_BAAAFL010000024.1"/>
</dbReference>
<dbReference type="Pfam" id="PF18144">
    <property type="entry name" value="SMODS"/>
    <property type="match status" value="1"/>
</dbReference>
<dbReference type="Gene3D" id="3.30.460.10">
    <property type="entry name" value="Beta Polymerase, domain 2"/>
    <property type="match status" value="1"/>
</dbReference>
<proteinExistence type="predicted"/>
<name>A0ABW9RRW7_9BACT</name>
<comment type="caution">
    <text evidence="2">The sequence shown here is derived from an EMBL/GenBank/DDBJ whole genome shotgun (WGS) entry which is preliminary data.</text>
</comment>
<dbReference type="InterPro" id="IPR006116">
    <property type="entry name" value="NT_2-5OAS_ClassI-CCAase"/>
</dbReference>
<reference evidence="2 3" key="1">
    <citation type="submission" date="2019-02" db="EMBL/GenBank/DDBJ databases">
        <authorList>
            <person name="Goldberg S.R."/>
            <person name="Haltli B.A."/>
            <person name="Correa H."/>
            <person name="Russell K.G."/>
        </authorList>
    </citation>
    <scope>NUCLEOTIDE SEQUENCE [LARGE SCALE GENOMIC DNA]</scope>
    <source>
        <strain evidence="2 3">JCM 16186</strain>
    </source>
</reference>